<evidence type="ECO:0000256" key="2">
    <source>
        <dbReference type="SAM" id="Phobius"/>
    </source>
</evidence>
<dbReference type="AlphaFoldDB" id="A0A8H4Z421"/>
<feature type="region of interest" description="Disordered" evidence="1">
    <location>
        <begin position="317"/>
        <end position="382"/>
    </location>
</feature>
<dbReference type="EMBL" id="JABEVY010000282">
    <property type="protein sequence ID" value="KAF5238855.1"/>
    <property type="molecule type" value="Genomic_DNA"/>
</dbReference>
<organism evidence="3 4">
    <name type="scientific">Fusarium anthophilum</name>
    <dbReference type="NCBI Taxonomy" id="48485"/>
    <lineage>
        <taxon>Eukaryota</taxon>
        <taxon>Fungi</taxon>
        <taxon>Dikarya</taxon>
        <taxon>Ascomycota</taxon>
        <taxon>Pezizomycotina</taxon>
        <taxon>Sordariomycetes</taxon>
        <taxon>Hypocreomycetidae</taxon>
        <taxon>Hypocreales</taxon>
        <taxon>Nectriaceae</taxon>
        <taxon>Fusarium</taxon>
        <taxon>Fusarium fujikuroi species complex</taxon>
    </lineage>
</organism>
<reference evidence="3 4" key="1">
    <citation type="journal article" date="2020" name="BMC Genomics">
        <title>Correction to: Identification and distribution of gene clusters required for synthesis of sphingolipid metabolism inhibitors in diverse species of the filamentous fungus Fusarium.</title>
        <authorList>
            <person name="Kim H.S."/>
            <person name="Lohmar J.M."/>
            <person name="Busman M."/>
            <person name="Brown D.W."/>
            <person name="Naumann T.A."/>
            <person name="Divon H.H."/>
            <person name="Lysoe E."/>
            <person name="Uhlig S."/>
            <person name="Proctor R.H."/>
        </authorList>
    </citation>
    <scope>NUCLEOTIDE SEQUENCE [LARGE SCALE GENOMIC DNA]</scope>
    <source>
        <strain evidence="3 4">NRRL 25214</strain>
    </source>
</reference>
<keyword evidence="4" id="KW-1185">Reference proteome</keyword>
<keyword evidence="2" id="KW-1133">Transmembrane helix</keyword>
<evidence type="ECO:0000313" key="3">
    <source>
        <dbReference type="EMBL" id="KAF5238855.1"/>
    </source>
</evidence>
<evidence type="ECO:0000256" key="1">
    <source>
        <dbReference type="SAM" id="MobiDB-lite"/>
    </source>
</evidence>
<protein>
    <submittedName>
        <fullName evidence="3">Uncharacterized protein</fullName>
    </submittedName>
</protein>
<proteinExistence type="predicted"/>
<feature type="compositionally biased region" description="Polar residues" evidence="1">
    <location>
        <begin position="363"/>
        <end position="373"/>
    </location>
</feature>
<evidence type="ECO:0000313" key="4">
    <source>
        <dbReference type="Proteomes" id="UP000573603"/>
    </source>
</evidence>
<name>A0A8H4Z421_9HYPO</name>
<accession>A0A8H4Z421</accession>
<gene>
    <name evidence="3" type="ORF">FANTH_10183</name>
</gene>
<dbReference type="Proteomes" id="UP000573603">
    <property type="component" value="Unassembled WGS sequence"/>
</dbReference>
<comment type="caution">
    <text evidence="3">The sequence shown here is derived from an EMBL/GenBank/DDBJ whole genome shotgun (WGS) entry which is preliminary data.</text>
</comment>
<keyword evidence="2" id="KW-0812">Transmembrane</keyword>
<dbReference type="CDD" id="cd00303">
    <property type="entry name" value="retropepsin_like"/>
    <property type="match status" value="1"/>
</dbReference>
<sequence>MSSSTSMSSLLLEAGFLVLAILELILIWIFMKWVKRVRAIEFEFILHMQEVELLDYMFRENEEVIAHMGDEPPISVQKARQLCQFHQDMLNGNLASNGLRRGYETTSLTRAKKLKLVWHKDEWEKVLRLYRGSIFSLRDLCADIRMHTQLRNMTAAMSRLDQEFAGAPSAKELVDLQGDDFFIIAYIQAQNLSDHPHLPRDRRAVPATLKLDTGASIDHVSESFLLDVLKLKKQSFLPIPEHEQEPVTGFDGTQFTPRYRVKLQWSRELNKEMKSHMFLVVPNCPCDVVLGARNFLQQATGLTRRIQIAAGGRLTESEQQRRDEVINAERERERARFEEAKARRAQRLWTRRSSTSRQEDIEMQTQSGPSSASAEVDLVNAA</sequence>
<keyword evidence="2" id="KW-0472">Membrane</keyword>
<feature type="transmembrane region" description="Helical" evidence="2">
    <location>
        <begin position="12"/>
        <end position="31"/>
    </location>
</feature>
<feature type="compositionally biased region" description="Basic and acidic residues" evidence="1">
    <location>
        <begin position="317"/>
        <end position="342"/>
    </location>
</feature>